<dbReference type="GO" id="GO:0016020">
    <property type="term" value="C:membrane"/>
    <property type="evidence" value="ECO:0007669"/>
    <property type="project" value="UniProtKB-SubCell"/>
</dbReference>
<accession>G5GRJ7</accession>
<keyword evidence="2 5" id="KW-0812">Transmembrane</keyword>
<dbReference type="InterPro" id="IPR007829">
    <property type="entry name" value="TM2"/>
</dbReference>
<dbReference type="HOGENOM" id="CLU_1703244_0_0_9"/>
<comment type="caution">
    <text evidence="7">The sequence shown here is derived from an EMBL/GenBank/DDBJ whole genome shotgun (WGS) entry which is preliminary data.</text>
</comment>
<evidence type="ECO:0000256" key="2">
    <source>
        <dbReference type="ARBA" id="ARBA00022692"/>
    </source>
</evidence>
<dbReference type="AlphaFoldDB" id="G5GRJ7"/>
<keyword evidence="3 5" id="KW-1133">Transmembrane helix</keyword>
<dbReference type="EMBL" id="ACZM01000018">
    <property type="protein sequence ID" value="EHG19563.1"/>
    <property type="molecule type" value="Genomic_DNA"/>
</dbReference>
<dbReference type="Pfam" id="PF05154">
    <property type="entry name" value="TM2"/>
    <property type="match status" value="1"/>
</dbReference>
<keyword evidence="4 5" id="KW-0472">Membrane</keyword>
<evidence type="ECO:0000256" key="3">
    <source>
        <dbReference type="ARBA" id="ARBA00022989"/>
    </source>
</evidence>
<name>G5GRJ7_9FIRM</name>
<evidence type="ECO:0000313" key="8">
    <source>
        <dbReference type="Proteomes" id="UP000004129"/>
    </source>
</evidence>
<comment type="subcellular location">
    <subcellularLocation>
        <location evidence="1">Membrane</location>
        <topology evidence="1">Multi-pass membrane protein</topology>
    </subcellularLocation>
</comment>
<dbReference type="RefSeq" id="WP_006693313.1">
    <property type="nucleotide sequence ID" value="NZ_JH376800.1"/>
</dbReference>
<organism evidence="7 8">
    <name type="scientific">Selenomonas infelix ATCC 43532</name>
    <dbReference type="NCBI Taxonomy" id="679201"/>
    <lineage>
        <taxon>Bacteria</taxon>
        <taxon>Bacillati</taxon>
        <taxon>Bacillota</taxon>
        <taxon>Negativicutes</taxon>
        <taxon>Selenomonadales</taxon>
        <taxon>Selenomonadaceae</taxon>
        <taxon>Selenomonas</taxon>
    </lineage>
</organism>
<evidence type="ECO:0000256" key="1">
    <source>
        <dbReference type="ARBA" id="ARBA00004141"/>
    </source>
</evidence>
<keyword evidence="8" id="KW-1185">Reference proteome</keyword>
<sequence>MKAKIIKSDDVNVTLGYDDGRFEEVPRAGLNLGEFAHDGMVLEVYQNGDQKVYAIAKTANAGVSTDASGKHKVSKLAYVLCALLVGGIGVHKFYAGRVGLGIVYLLFCWTFIPALIALIEGIVAATKTADADGNIWV</sequence>
<reference evidence="7 8" key="1">
    <citation type="submission" date="2011-08" db="EMBL/GenBank/DDBJ databases">
        <title>The Genome Sequence of Selenomonas infelix ATCC 43532.</title>
        <authorList>
            <consortium name="The Broad Institute Genome Sequencing Platform"/>
            <person name="Earl A."/>
            <person name="Ward D."/>
            <person name="Feldgarden M."/>
            <person name="Gevers D."/>
            <person name="Izard J."/>
            <person name="Blanton J.M."/>
            <person name="Baranova O.V."/>
            <person name="Dewhirst F.E."/>
            <person name="Young S.K."/>
            <person name="Zeng Q."/>
            <person name="Gargeya S."/>
            <person name="Fitzgerald M."/>
            <person name="Haas B."/>
            <person name="Abouelleil A."/>
            <person name="Alvarado L."/>
            <person name="Arachchi H.M."/>
            <person name="Berlin A."/>
            <person name="Brown A."/>
            <person name="Chapman S.B."/>
            <person name="Chen Z."/>
            <person name="Dunbar C."/>
            <person name="Freedman E."/>
            <person name="Gearin G."/>
            <person name="Gellesch M."/>
            <person name="Goldberg J."/>
            <person name="Griggs A."/>
            <person name="Gujja S."/>
            <person name="Heiman D."/>
            <person name="Howarth C."/>
            <person name="Larson L."/>
            <person name="Lui A."/>
            <person name="MacDonald P.J.P."/>
            <person name="Montmayeur A."/>
            <person name="Murphy C."/>
            <person name="Neiman D."/>
            <person name="Pearson M."/>
            <person name="Priest M."/>
            <person name="Roberts A."/>
            <person name="Saif S."/>
            <person name="Shea T."/>
            <person name="Shenoy N."/>
            <person name="Sisk P."/>
            <person name="Stolte C."/>
            <person name="Sykes S."/>
            <person name="Wortman J."/>
            <person name="Nusbaum C."/>
            <person name="Birren B."/>
        </authorList>
    </citation>
    <scope>NUCLEOTIDE SEQUENCE [LARGE SCALE GENOMIC DNA]</scope>
    <source>
        <strain evidence="7 8">ATCC 43532</strain>
    </source>
</reference>
<dbReference type="STRING" id="679201.HMPREF9334_01878"/>
<feature type="transmembrane region" description="Helical" evidence="5">
    <location>
        <begin position="76"/>
        <end position="95"/>
    </location>
</feature>
<dbReference type="PATRIC" id="fig|679201.3.peg.1892"/>
<feature type="domain" description="TM2" evidence="6">
    <location>
        <begin position="72"/>
        <end position="122"/>
    </location>
</feature>
<gene>
    <name evidence="7" type="ORF">HMPREF9334_01878</name>
</gene>
<proteinExistence type="predicted"/>
<dbReference type="OrthoDB" id="9816361at2"/>
<protein>
    <recommendedName>
        <fullName evidence="6">TM2 domain-containing protein</fullName>
    </recommendedName>
</protein>
<evidence type="ECO:0000256" key="5">
    <source>
        <dbReference type="SAM" id="Phobius"/>
    </source>
</evidence>
<evidence type="ECO:0000313" key="7">
    <source>
        <dbReference type="EMBL" id="EHG19563.1"/>
    </source>
</evidence>
<dbReference type="Proteomes" id="UP000004129">
    <property type="component" value="Unassembled WGS sequence"/>
</dbReference>
<evidence type="ECO:0000256" key="4">
    <source>
        <dbReference type="ARBA" id="ARBA00023136"/>
    </source>
</evidence>
<dbReference type="eggNOG" id="COG2314">
    <property type="taxonomic scope" value="Bacteria"/>
</dbReference>
<feature type="transmembrane region" description="Helical" evidence="5">
    <location>
        <begin position="101"/>
        <end position="119"/>
    </location>
</feature>
<evidence type="ECO:0000259" key="6">
    <source>
        <dbReference type="Pfam" id="PF05154"/>
    </source>
</evidence>